<organism evidence="2 3">
    <name type="scientific">Lentzea guizhouensis</name>
    <dbReference type="NCBI Taxonomy" id="1586287"/>
    <lineage>
        <taxon>Bacteria</taxon>
        <taxon>Bacillati</taxon>
        <taxon>Actinomycetota</taxon>
        <taxon>Actinomycetes</taxon>
        <taxon>Pseudonocardiales</taxon>
        <taxon>Pseudonocardiaceae</taxon>
        <taxon>Lentzea</taxon>
    </lineage>
</organism>
<feature type="domain" description="Flavodoxin-like" evidence="1">
    <location>
        <begin position="7"/>
        <end position="185"/>
    </location>
</feature>
<dbReference type="AlphaFoldDB" id="A0A1B2HBK3"/>
<sequence>MERSVNVTVVYYSSTGTIHRLATEMVETAEKHGAEVRLVRAAELAPATAIESRPAWKAHLLDTADVPVAAVDDVLWADAVVFGTPTRFGNVSAQLKQFIDTLGPAWFSGLLANKVYSAFTSGGSVHGGMETTLVSIYNMVCHFGGIIVPPGGDFNPYGTSHVLGADNRPVCDVVLRAAQVQAERVVRVARALKEV</sequence>
<dbReference type="PANTHER" id="PTHR30546:SF23">
    <property type="entry name" value="FLAVOPROTEIN-LIKE PROTEIN YCP4-RELATED"/>
    <property type="match status" value="1"/>
</dbReference>
<dbReference type="PROSITE" id="PS50902">
    <property type="entry name" value="FLAVODOXIN_LIKE"/>
    <property type="match status" value="1"/>
</dbReference>
<dbReference type="Gene3D" id="3.40.50.360">
    <property type="match status" value="1"/>
</dbReference>
<dbReference type="GO" id="GO:0010181">
    <property type="term" value="F:FMN binding"/>
    <property type="evidence" value="ECO:0007669"/>
    <property type="project" value="InterPro"/>
</dbReference>
<name>A0A1B2HBK3_9PSEU</name>
<dbReference type="EMBL" id="CP016793">
    <property type="protein sequence ID" value="ANZ35107.1"/>
    <property type="molecule type" value="Genomic_DNA"/>
</dbReference>
<dbReference type="GO" id="GO:0016020">
    <property type="term" value="C:membrane"/>
    <property type="evidence" value="ECO:0007669"/>
    <property type="project" value="TreeGrafter"/>
</dbReference>
<dbReference type="KEGG" id="led:BBK82_02510"/>
<dbReference type="InterPro" id="IPR005025">
    <property type="entry name" value="FMN_Rdtase-like_dom"/>
</dbReference>
<evidence type="ECO:0000259" key="1">
    <source>
        <dbReference type="PROSITE" id="PS50902"/>
    </source>
</evidence>
<evidence type="ECO:0000313" key="2">
    <source>
        <dbReference type="EMBL" id="ANZ35107.1"/>
    </source>
</evidence>
<dbReference type="PANTHER" id="PTHR30546">
    <property type="entry name" value="FLAVODOXIN-RELATED PROTEIN WRBA-RELATED"/>
    <property type="match status" value="1"/>
</dbReference>
<dbReference type="Pfam" id="PF03358">
    <property type="entry name" value="FMN_red"/>
    <property type="match status" value="1"/>
</dbReference>
<reference evidence="2 3" key="1">
    <citation type="submission" date="2016-07" db="EMBL/GenBank/DDBJ databases">
        <title>Complete genome sequence of the Lentzea guizhouensis DHS C013.</title>
        <authorList>
            <person name="Cao C."/>
        </authorList>
    </citation>
    <scope>NUCLEOTIDE SEQUENCE [LARGE SCALE GENOMIC DNA]</scope>
    <source>
        <strain evidence="2 3">DHS C013</strain>
    </source>
</reference>
<dbReference type="Proteomes" id="UP000093053">
    <property type="component" value="Chromosome"/>
</dbReference>
<accession>A0A1B2HBK3</accession>
<dbReference type="InterPro" id="IPR029039">
    <property type="entry name" value="Flavoprotein-like_sf"/>
</dbReference>
<dbReference type="RefSeq" id="WP_065913525.1">
    <property type="nucleotide sequence ID" value="NZ_CP016793.1"/>
</dbReference>
<proteinExistence type="predicted"/>
<dbReference type="GO" id="GO:0003955">
    <property type="term" value="F:NAD(P)H dehydrogenase (quinone) activity"/>
    <property type="evidence" value="ECO:0007669"/>
    <property type="project" value="TreeGrafter"/>
</dbReference>
<dbReference type="OrthoDB" id="9801479at2"/>
<dbReference type="InterPro" id="IPR008254">
    <property type="entry name" value="Flavodoxin/NO_synth"/>
</dbReference>
<protein>
    <submittedName>
        <fullName evidence="2">NAD(P)H dehydrogenase</fullName>
    </submittedName>
</protein>
<evidence type="ECO:0000313" key="3">
    <source>
        <dbReference type="Proteomes" id="UP000093053"/>
    </source>
</evidence>
<dbReference type="SUPFAM" id="SSF52218">
    <property type="entry name" value="Flavoproteins"/>
    <property type="match status" value="1"/>
</dbReference>
<keyword evidence="3" id="KW-1185">Reference proteome</keyword>
<gene>
    <name evidence="2" type="ORF">BBK82_02510</name>
</gene>
<dbReference type="STRING" id="1586287.BBK82_02510"/>